<keyword evidence="2 7" id="KW-0813">Transport</keyword>
<dbReference type="Proteomes" id="UP001589818">
    <property type="component" value="Unassembled WGS sequence"/>
</dbReference>
<name>A0ABV6JAJ1_9BACL</name>
<evidence type="ECO:0000256" key="7">
    <source>
        <dbReference type="RuleBase" id="RU363032"/>
    </source>
</evidence>
<feature type="transmembrane region" description="Helical" evidence="7">
    <location>
        <begin position="224"/>
        <end position="244"/>
    </location>
</feature>
<accession>A0ABV6JAJ1</accession>
<keyword evidence="3" id="KW-1003">Cell membrane</keyword>
<sequence length="317" mass="35821">MKGPAAYAEQFVIQYNPAEKTKKWGWIILRTLLVTGFCFIILFPLFLRLSVAFRSKVDIYDPTVLWIPKHFTLDNLKIAIETTHYFSTLLNTLLISSGTTLIQLAACALAAYAFARLKFRGSGLLFGMVIFTIVVPPQTIMIPLYLTYRYFDFFGLVGLFSGKESVNLIDTFWPFLISSATAMGLKNGLYIYIFRQFFRGIPKEIEEAALVDGAGVFKTFYRIMVPNAIPAVVTVLLFSFVWQWNDSYYVSLFLSKVKVLSTGLMDMGVAIGAEPDPVYQSMLMNTGVLLTMAPLIIMYLFVQRYFVESVERTGLVG</sequence>
<keyword evidence="4 7" id="KW-0812">Transmembrane</keyword>
<evidence type="ECO:0000256" key="6">
    <source>
        <dbReference type="ARBA" id="ARBA00023136"/>
    </source>
</evidence>
<dbReference type="Pfam" id="PF00528">
    <property type="entry name" value="BPD_transp_1"/>
    <property type="match status" value="1"/>
</dbReference>
<evidence type="ECO:0000256" key="1">
    <source>
        <dbReference type="ARBA" id="ARBA00004651"/>
    </source>
</evidence>
<dbReference type="EMBL" id="JBHLVF010000023">
    <property type="protein sequence ID" value="MFC0392886.1"/>
    <property type="molecule type" value="Genomic_DNA"/>
</dbReference>
<feature type="transmembrane region" description="Helical" evidence="7">
    <location>
        <begin position="124"/>
        <end position="151"/>
    </location>
</feature>
<evidence type="ECO:0000256" key="3">
    <source>
        <dbReference type="ARBA" id="ARBA00022475"/>
    </source>
</evidence>
<evidence type="ECO:0000313" key="10">
    <source>
        <dbReference type="Proteomes" id="UP001589818"/>
    </source>
</evidence>
<dbReference type="Gene3D" id="1.10.3720.10">
    <property type="entry name" value="MetI-like"/>
    <property type="match status" value="1"/>
</dbReference>
<keyword evidence="5 7" id="KW-1133">Transmembrane helix</keyword>
<comment type="subcellular location">
    <subcellularLocation>
        <location evidence="1 7">Cell membrane</location>
        <topology evidence="1 7">Multi-pass membrane protein</topology>
    </subcellularLocation>
</comment>
<dbReference type="CDD" id="cd06261">
    <property type="entry name" value="TM_PBP2"/>
    <property type="match status" value="1"/>
</dbReference>
<gene>
    <name evidence="9" type="ORF">ACFFJ8_16055</name>
</gene>
<feature type="transmembrane region" description="Helical" evidence="7">
    <location>
        <begin position="171"/>
        <end position="193"/>
    </location>
</feature>
<evidence type="ECO:0000256" key="5">
    <source>
        <dbReference type="ARBA" id="ARBA00022989"/>
    </source>
</evidence>
<dbReference type="PANTHER" id="PTHR43744">
    <property type="entry name" value="ABC TRANSPORTER PERMEASE PROTEIN MG189-RELATED-RELATED"/>
    <property type="match status" value="1"/>
</dbReference>
<proteinExistence type="inferred from homology"/>
<feature type="domain" description="ABC transmembrane type-1" evidence="8">
    <location>
        <begin position="89"/>
        <end position="301"/>
    </location>
</feature>
<dbReference type="RefSeq" id="WP_204818695.1">
    <property type="nucleotide sequence ID" value="NZ_JANHOF010000005.1"/>
</dbReference>
<keyword evidence="6 7" id="KW-0472">Membrane</keyword>
<feature type="transmembrane region" description="Helical" evidence="7">
    <location>
        <begin position="282"/>
        <end position="302"/>
    </location>
</feature>
<organism evidence="9 10">
    <name type="scientific">Paenibacillus mendelii</name>
    <dbReference type="NCBI Taxonomy" id="206163"/>
    <lineage>
        <taxon>Bacteria</taxon>
        <taxon>Bacillati</taxon>
        <taxon>Bacillota</taxon>
        <taxon>Bacilli</taxon>
        <taxon>Bacillales</taxon>
        <taxon>Paenibacillaceae</taxon>
        <taxon>Paenibacillus</taxon>
    </lineage>
</organism>
<reference evidence="9 10" key="1">
    <citation type="submission" date="2024-09" db="EMBL/GenBank/DDBJ databases">
        <authorList>
            <person name="Sun Q."/>
            <person name="Mori K."/>
        </authorList>
    </citation>
    <scope>NUCLEOTIDE SEQUENCE [LARGE SCALE GENOMIC DNA]</scope>
    <source>
        <strain evidence="9 10">CCM 4839</strain>
    </source>
</reference>
<dbReference type="InterPro" id="IPR035906">
    <property type="entry name" value="MetI-like_sf"/>
</dbReference>
<evidence type="ECO:0000256" key="4">
    <source>
        <dbReference type="ARBA" id="ARBA00022692"/>
    </source>
</evidence>
<comment type="similarity">
    <text evidence="7">Belongs to the binding-protein-dependent transport system permease family.</text>
</comment>
<keyword evidence="10" id="KW-1185">Reference proteome</keyword>
<evidence type="ECO:0000313" key="9">
    <source>
        <dbReference type="EMBL" id="MFC0392886.1"/>
    </source>
</evidence>
<feature type="transmembrane region" description="Helical" evidence="7">
    <location>
        <begin position="27"/>
        <end position="47"/>
    </location>
</feature>
<dbReference type="SUPFAM" id="SSF161098">
    <property type="entry name" value="MetI-like"/>
    <property type="match status" value="1"/>
</dbReference>
<feature type="transmembrane region" description="Helical" evidence="7">
    <location>
        <begin position="93"/>
        <end position="115"/>
    </location>
</feature>
<evidence type="ECO:0000256" key="2">
    <source>
        <dbReference type="ARBA" id="ARBA00022448"/>
    </source>
</evidence>
<dbReference type="PROSITE" id="PS50928">
    <property type="entry name" value="ABC_TM1"/>
    <property type="match status" value="1"/>
</dbReference>
<dbReference type="InterPro" id="IPR000515">
    <property type="entry name" value="MetI-like"/>
</dbReference>
<dbReference type="PANTHER" id="PTHR43744:SF12">
    <property type="entry name" value="ABC TRANSPORTER PERMEASE PROTEIN MG189-RELATED"/>
    <property type="match status" value="1"/>
</dbReference>
<protein>
    <submittedName>
        <fullName evidence="9">Carbohydrate ABC transporter permease</fullName>
    </submittedName>
</protein>
<evidence type="ECO:0000259" key="8">
    <source>
        <dbReference type="PROSITE" id="PS50928"/>
    </source>
</evidence>
<comment type="caution">
    <text evidence="9">The sequence shown here is derived from an EMBL/GenBank/DDBJ whole genome shotgun (WGS) entry which is preliminary data.</text>
</comment>